<dbReference type="SUPFAM" id="SSF48008">
    <property type="entry name" value="GntR ligand-binding domain-like"/>
    <property type="match status" value="1"/>
</dbReference>
<accession>A0A921MBT9</accession>
<feature type="region of interest" description="Disordered" evidence="4">
    <location>
        <begin position="286"/>
        <end position="305"/>
    </location>
</feature>
<protein>
    <submittedName>
        <fullName evidence="6">GntR family transcriptional regulator</fullName>
    </submittedName>
</protein>
<dbReference type="PROSITE" id="PS50949">
    <property type="entry name" value="HTH_GNTR"/>
    <property type="match status" value="1"/>
</dbReference>
<comment type="caution">
    <text evidence="6">The sequence shown here is derived from an EMBL/GenBank/DDBJ whole genome shotgun (WGS) entry which is preliminary data.</text>
</comment>
<dbReference type="InterPro" id="IPR036388">
    <property type="entry name" value="WH-like_DNA-bd_sf"/>
</dbReference>
<dbReference type="InterPro" id="IPR008920">
    <property type="entry name" value="TF_FadR/GntR_C"/>
</dbReference>
<dbReference type="SUPFAM" id="SSF48295">
    <property type="entry name" value="TrpR-like"/>
    <property type="match status" value="1"/>
</dbReference>
<dbReference type="Pfam" id="PF07729">
    <property type="entry name" value="FCD"/>
    <property type="match status" value="1"/>
</dbReference>
<evidence type="ECO:0000313" key="6">
    <source>
        <dbReference type="EMBL" id="HJG79410.1"/>
    </source>
</evidence>
<proteinExistence type="predicted"/>
<reference evidence="6" key="1">
    <citation type="journal article" date="2021" name="PeerJ">
        <title>Extensive microbial diversity within the chicken gut microbiome revealed by metagenomics and culture.</title>
        <authorList>
            <person name="Gilroy R."/>
            <person name="Ravi A."/>
            <person name="Getino M."/>
            <person name="Pursley I."/>
            <person name="Horton D.L."/>
            <person name="Alikhan N.F."/>
            <person name="Baker D."/>
            <person name="Gharbi K."/>
            <person name="Hall N."/>
            <person name="Watson M."/>
            <person name="Adriaenssens E.M."/>
            <person name="Foster-Nyarko E."/>
            <person name="Jarju S."/>
            <person name="Secka A."/>
            <person name="Antonio M."/>
            <person name="Oren A."/>
            <person name="Chaudhuri R.R."/>
            <person name="La Ragione R."/>
            <person name="Hildebrand F."/>
            <person name="Pallen M.J."/>
        </authorList>
    </citation>
    <scope>NUCLEOTIDE SEQUENCE</scope>
    <source>
        <strain evidence="6">ChiGjej5B5-7349</strain>
    </source>
</reference>
<dbReference type="Pfam" id="PF00392">
    <property type="entry name" value="GntR"/>
    <property type="match status" value="1"/>
</dbReference>
<dbReference type="SMART" id="SM00345">
    <property type="entry name" value="HTH_GNTR"/>
    <property type="match status" value="1"/>
</dbReference>
<dbReference type="InterPro" id="IPR010921">
    <property type="entry name" value="Trp_repressor/repl_initiator"/>
</dbReference>
<evidence type="ECO:0000256" key="2">
    <source>
        <dbReference type="ARBA" id="ARBA00023125"/>
    </source>
</evidence>
<feature type="domain" description="HTH gntR-type" evidence="5">
    <location>
        <begin position="307"/>
        <end position="374"/>
    </location>
</feature>
<dbReference type="Pfam" id="PF13384">
    <property type="entry name" value="HTH_23"/>
    <property type="match status" value="1"/>
</dbReference>
<dbReference type="GO" id="GO:0043565">
    <property type="term" value="F:sequence-specific DNA binding"/>
    <property type="evidence" value="ECO:0007669"/>
    <property type="project" value="InterPro"/>
</dbReference>
<sequence>MHGTEDDGLQRALDSTDRTVRRRARFVAHALANGTAAAAAQHRVSQRTVSTWVRRYRENGARALTAEADRRQRRAGLDRDIRLAPLSSPSAKWSSRSIAQDLGVSQSAVARAWRAPSPPQNLLTRIGTWAGIGSVSIIGVVVAPGSSVVVLARSAAPRARSSSNLTQITRRMRTLLAADLTRDRIADDADSEEVAGAFWDRILATTDEPADLLVVSSTPVALGTAEIESHACADEERWQGMLDPLVALCHEGEARALADLETRIRRWHHHEGGVFVWHSHSAEPIGADAKGSSTRREPAGAEPAPGLSLEDSIIALIREEILAGRYAGGDFVTERFLADRLGTSRGWIRDALRTLTMNGLATTQTLHGMTIPIPTVDDVVELYSARRALGAIAVRSALAWTPEGRAGVVRTLQDLETAAQADDMTAAHQIDLQFQDALARSSSLRRIPSMVEGLSQQLLMFVAVFGVRYAYPIADIVERDQEIFRALDAGDEAAALDAWRRKSDSSATYMLHQLQTTLGPRP</sequence>
<evidence type="ECO:0000256" key="3">
    <source>
        <dbReference type="ARBA" id="ARBA00023163"/>
    </source>
</evidence>
<evidence type="ECO:0000313" key="7">
    <source>
        <dbReference type="Proteomes" id="UP000784435"/>
    </source>
</evidence>
<gene>
    <name evidence="6" type="ORF">K8V08_03255</name>
</gene>
<keyword evidence="2" id="KW-0238">DNA-binding</keyword>
<dbReference type="Gene3D" id="1.20.120.530">
    <property type="entry name" value="GntR ligand-binding domain-like"/>
    <property type="match status" value="1"/>
</dbReference>
<dbReference type="Gene3D" id="1.10.10.10">
    <property type="entry name" value="Winged helix-like DNA-binding domain superfamily/Winged helix DNA-binding domain"/>
    <property type="match status" value="1"/>
</dbReference>
<dbReference type="EMBL" id="DYUK01000074">
    <property type="protein sequence ID" value="HJG79410.1"/>
    <property type="molecule type" value="Genomic_DNA"/>
</dbReference>
<evidence type="ECO:0000256" key="1">
    <source>
        <dbReference type="ARBA" id="ARBA00023015"/>
    </source>
</evidence>
<dbReference type="InterPro" id="IPR000524">
    <property type="entry name" value="Tscrpt_reg_HTH_GntR"/>
</dbReference>
<keyword evidence="1" id="KW-0805">Transcription regulation</keyword>
<dbReference type="SUPFAM" id="SSF46785">
    <property type="entry name" value="Winged helix' DNA-binding domain"/>
    <property type="match status" value="1"/>
</dbReference>
<dbReference type="Proteomes" id="UP000784435">
    <property type="component" value="Unassembled WGS sequence"/>
</dbReference>
<dbReference type="AlphaFoldDB" id="A0A921MBT9"/>
<dbReference type="GO" id="GO:0003700">
    <property type="term" value="F:DNA-binding transcription factor activity"/>
    <property type="evidence" value="ECO:0007669"/>
    <property type="project" value="InterPro"/>
</dbReference>
<dbReference type="InterPro" id="IPR011711">
    <property type="entry name" value="GntR_C"/>
</dbReference>
<dbReference type="InterPro" id="IPR036390">
    <property type="entry name" value="WH_DNA-bd_sf"/>
</dbReference>
<organism evidence="6 7">
    <name type="scientific">Brevibacterium senegalense</name>
    <dbReference type="NCBI Taxonomy" id="1033736"/>
    <lineage>
        <taxon>Bacteria</taxon>
        <taxon>Bacillati</taxon>
        <taxon>Actinomycetota</taxon>
        <taxon>Actinomycetes</taxon>
        <taxon>Micrococcales</taxon>
        <taxon>Brevibacteriaceae</taxon>
        <taxon>Brevibacterium</taxon>
    </lineage>
</organism>
<evidence type="ECO:0000259" key="5">
    <source>
        <dbReference type="PROSITE" id="PS50949"/>
    </source>
</evidence>
<dbReference type="SMART" id="SM00895">
    <property type="entry name" value="FCD"/>
    <property type="match status" value="1"/>
</dbReference>
<dbReference type="PANTHER" id="PTHR43537:SF5">
    <property type="entry name" value="UXU OPERON TRANSCRIPTIONAL REGULATOR"/>
    <property type="match status" value="1"/>
</dbReference>
<keyword evidence="3" id="KW-0804">Transcription</keyword>
<evidence type="ECO:0000256" key="4">
    <source>
        <dbReference type="SAM" id="MobiDB-lite"/>
    </source>
</evidence>
<name>A0A921MBT9_9MICO</name>
<dbReference type="PANTHER" id="PTHR43537">
    <property type="entry name" value="TRANSCRIPTIONAL REGULATOR, GNTR FAMILY"/>
    <property type="match status" value="1"/>
</dbReference>
<reference evidence="6" key="2">
    <citation type="submission" date="2021-09" db="EMBL/GenBank/DDBJ databases">
        <authorList>
            <person name="Gilroy R."/>
        </authorList>
    </citation>
    <scope>NUCLEOTIDE SEQUENCE</scope>
    <source>
        <strain evidence="6">ChiGjej5B5-7349</strain>
    </source>
</reference>